<evidence type="ECO:0000313" key="3">
    <source>
        <dbReference type="EMBL" id="OGD69865.1"/>
    </source>
</evidence>
<reference evidence="3 4" key="1">
    <citation type="journal article" date="2016" name="Nat. Commun.">
        <title>Thousands of microbial genomes shed light on interconnected biogeochemical processes in an aquifer system.</title>
        <authorList>
            <person name="Anantharaman K."/>
            <person name="Brown C.T."/>
            <person name="Hug L.A."/>
            <person name="Sharon I."/>
            <person name="Castelle C.J."/>
            <person name="Probst A.J."/>
            <person name="Thomas B.C."/>
            <person name="Singh A."/>
            <person name="Wilkins M.J."/>
            <person name="Karaoz U."/>
            <person name="Brodie E.L."/>
            <person name="Williams K.H."/>
            <person name="Hubbard S.S."/>
            <person name="Banfield J.F."/>
        </authorList>
    </citation>
    <scope>NUCLEOTIDE SEQUENCE [LARGE SCALE GENOMIC DNA]</scope>
</reference>
<keyword evidence="1" id="KW-1133">Transmembrane helix</keyword>
<dbReference type="InterPro" id="IPR038731">
    <property type="entry name" value="RgtA/B/C-like"/>
</dbReference>
<feature type="transmembrane region" description="Helical" evidence="1">
    <location>
        <begin position="151"/>
        <end position="173"/>
    </location>
</feature>
<accession>A0A1F5ER66</accession>
<name>A0A1F5ER66_9BACT</name>
<feature type="domain" description="Glycosyltransferase RgtA/B/C/D-like" evidence="2">
    <location>
        <begin position="53"/>
        <end position="200"/>
    </location>
</feature>
<feature type="transmembrane region" description="Helical" evidence="1">
    <location>
        <begin position="305"/>
        <end position="325"/>
    </location>
</feature>
<feature type="transmembrane region" description="Helical" evidence="1">
    <location>
        <begin position="281"/>
        <end position="299"/>
    </location>
</feature>
<evidence type="ECO:0000313" key="4">
    <source>
        <dbReference type="Proteomes" id="UP000177390"/>
    </source>
</evidence>
<feature type="transmembrane region" description="Helical" evidence="1">
    <location>
        <begin position="185"/>
        <end position="203"/>
    </location>
</feature>
<dbReference type="AlphaFoldDB" id="A0A1F5ER66"/>
<feature type="transmembrane region" description="Helical" evidence="1">
    <location>
        <begin position="49"/>
        <end position="68"/>
    </location>
</feature>
<feature type="transmembrane region" description="Helical" evidence="1">
    <location>
        <begin position="233"/>
        <end position="250"/>
    </location>
</feature>
<keyword evidence="1" id="KW-0812">Transmembrane</keyword>
<feature type="transmembrane region" description="Helical" evidence="1">
    <location>
        <begin position="77"/>
        <end position="94"/>
    </location>
</feature>
<sequence>MKLKNWLLYAAILMLLHLALLVTTQFTAWPEMLFWPYLLLKGWLPYRDIGIAHSPLLVVELTAFYNLLGVGILQQKIASWLVPLLTDCLLIYFFGKLFGIKKALLALAFYILFQVYYDGNGIWFDHALAVFSITIFYFLEKKNHLSVGVFWALAFLTKQTAFWFSLPVFYYLLIVKEKKKFIVDILKGAILVLAIFFPALFIFGIQQDYFAWSIIFGIGVLPKLAAKVSSVRTMIASFVPYLIFTPLFMTKFKKKPVAIFLWSIAGAMGAIPRFELFHFQPAVPFLALGSASLFAFLLGSKKKTYSIVSLSILLLVLAVIGRGIARKFLKEERFYTADDKKIANYVSRLTIPNQAIFVTNYWDNLYPLTDTIPATRPFIPQLTQYMFQPGFEDENVTDLVTTPPKIVVRGQFRGPQDPYRFEKINNFIDNNYQTANSVGGIDILKAIKK</sequence>
<feature type="transmembrane region" description="Helical" evidence="1">
    <location>
        <begin position="122"/>
        <end position="139"/>
    </location>
</feature>
<feature type="transmembrane region" description="Helical" evidence="1">
    <location>
        <begin position="7"/>
        <end position="29"/>
    </location>
</feature>
<dbReference type="EMBL" id="MFAH01000070">
    <property type="protein sequence ID" value="OGD69865.1"/>
    <property type="molecule type" value="Genomic_DNA"/>
</dbReference>
<protein>
    <recommendedName>
        <fullName evidence="2">Glycosyltransferase RgtA/B/C/D-like domain-containing protein</fullName>
    </recommendedName>
</protein>
<evidence type="ECO:0000256" key="1">
    <source>
        <dbReference type="SAM" id="Phobius"/>
    </source>
</evidence>
<organism evidence="3 4">
    <name type="scientific">Candidatus Collierbacteria bacterium RIFCSPHIGHO2_02_FULL_49_10</name>
    <dbReference type="NCBI Taxonomy" id="1817723"/>
    <lineage>
        <taxon>Bacteria</taxon>
        <taxon>Candidatus Collieribacteriota</taxon>
    </lineage>
</organism>
<keyword evidence="1" id="KW-0472">Membrane</keyword>
<proteinExistence type="predicted"/>
<dbReference type="Proteomes" id="UP000177390">
    <property type="component" value="Unassembled WGS sequence"/>
</dbReference>
<comment type="caution">
    <text evidence="3">The sequence shown here is derived from an EMBL/GenBank/DDBJ whole genome shotgun (WGS) entry which is preliminary data.</text>
</comment>
<evidence type="ECO:0000259" key="2">
    <source>
        <dbReference type="Pfam" id="PF13231"/>
    </source>
</evidence>
<dbReference type="Pfam" id="PF13231">
    <property type="entry name" value="PMT_2"/>
    <property type="match status" value="1"/>
</dbReference>
<gene>
    <name evidence="3" type="ORF">A3D09_02340</name>
</gene>